<feature type="region of interest" description="Disordered" evidence="5">
    <location>
        <begin position="182"/>
        <end position="294"/>
    </location>
</feature>
<evidence type="ECO:0000256" key="4">
    <source>
        <dbReference type="PROSITE-ProRule" id="PRU00176"/>
    </source>
</evidence>
<protein>
    <submittedName>
        <fullName evidence="8">RNA-binding protein 7-like</fullName>
    </submittedName>
</protein>
<dbReference type="GO" id="GO:0000381">
    <property type="term" value="P:regulation of alternative mRNA splicing, via spliceosome"/>
    <property type="evidence" value="ECO:0007669"/>
    <property type="project" value="TreeGrafter"/>
</dbReference>
<dbReference type="InterPro" id="IPR000504">
    <property type="entry name" value="RRM_dom"/>
</dbReference>
<dbReference type="KEGG" id="aplc:110983897"/>
<dbReference type="SMART" id="SM00360">
    <property type="entry name" value="RRM"/>
    <property type="match status" value="1"/>
</dbReference>
<dbReference type="RefSeq" id="XP_022099241.1">
    <property type="nucleotide sequence ID" value="XM_022243549.1"/>
</dbReference>
<dbReference type="PANTHER" id="PTHR13798:SF11">
    <property type="entry name" value="RNA-BINDING PROTEIN 7-RELATED"/>
    <property type="match status" value="1"/>
</dbReference>
<sequence>MGDGSSRDDRTVYVKNLDIRVTEEILFELFLQAGPLIGVKRPKEPDGTVKSFAFVEFEHDVSPPYARSLMDGIRLFGRSIGVQFRNGSKHSENSRGNSPAGTPPYMNSSGHQSPALNGLPSFPLPPMIQRSVSAPQGFPGLGSGLPAMGMPPPLMGNFPVHGFFPAGVEPRPVHMPLMQLQQQQLDGPSDRQPPQHHFQDRQDGVRHHQNHRHHPSSSPNPHHRSSHQSPTEEQRSRSHRREGHHHGHSSGSDQDNRYHSNRGQHSEERRHGSEQRHRSHQHHRQERRDHPYRR</sequence>
<dbReference type="Pfam" id="PF00076">
    <property type="entry name" value="RRM_1"/>
    <property type="match status" value="1"/>
</dbReference>
<dbReference type="InterPro" id="IPR052285">
    <property type="entry name" value="NEXT_complex_subunit"/>
</dbReference>
<keyword evidence="3" id="KW-0539">Nucleus</keyword>
<dbReference type="PROSITE" id="PS50102">
    <property type="entry name" value="RRM"/>
    <property type="match status" value="1"/>
</dbReference>
<feature type="compositionally biased region" description="Basic and acidic residues" evidence="5">
    <location>
        <begin position="254"/>
        <end position="276"/>
    </location>
</feature>
<dbReference type="OMA" id="PYSMQLM"/>
<dbReference type="GO" id="GO:0003727">
    <property type="term" value="F:single-stranded RNA binding"/>
    <property type="evidence" value="ECO:0007669"/>
    <property type="project" value="TreeGrafter"/>
</dbReference>
<dbReference type="PANTHER" id="PTHR13798">
    <property type="entry name" value="RNA BINDING MOTIF RBM PROTEIN -RELATED"/>
    <property type="match status" value="1"/>
</dbReference>
<accession>A0A8B7Z7G0</accession>
<keyword evidence="7" id="KW-1185">Reference proteome</keyword>
<feature type="compositionally biased region" description="Basic residues" evidence="5">
    <location>
        <begin position="277"/>
        <end position="294"/>
    </location>
</feature>
<evidence type="ECO:0000313" key="8">
    <source>
        <dbReference type="RefSeq" id="XP_022099241.1"/>
    </source>
</evidence>
<feature type="compositionally biased region" description="Basic and acidic residues" evidence="5">
    <location>
        <begin position="197"/>
        <end position="206"/>
    </location>
</feature>
<dbReference type="Gene3D" id="3.30.70.330">
    <property type="match status" value="1"/>
</dbReference>
<evidence type="ECO:0000256" key="3">
    <source>
        <dbReference type="ARBA" id="ARBA00023242"/>
    </source>
</evidence>
<reference evidence="8" key="1">
    <citation type="submission" date="2025-08" db="UniProtKB">
        <authorList>
            <consortium name="RefSeq"/>
        </authorList>
    </citation>
    <scope>IDENTIFICATION</scope>
</reference>
<feature type="compositionally biased region" description="Basic residues" evidence="5">
    <location>
        <begin position="207"/>
        <end position="226"/>
    </location>
</feature>
<feature type="domain" description="RRM" evidence="6">
    <location>
        <begin position="10"/>
        <end position="87"/>
    </location>
</feature>
<feature type="region of interest" description="Disordered" evidence="5">
    <location>
        <begin position="85"/>
        <end position="135"/>
    </location>
</feature>
<feature type="compositionally biased region" description="Polar residues" evidence="5">
    <location>
        <begin position="94"/>
        <end position="115"/>
    </location>
</feature>
<dbReference type="AlphaFoldDB" id="A0A8B7Z7G0"/>
<dbReference type="InterPro" id="IPR012677">
    <property type="entry name" value="Nucleotide-bd_a/b_plait_sf"/>
</dbReference>
<dbReference type="Proteomes" id="UP000694845">
    <property type="component" value="Unplaced"/>
</dbReference>
<keyword evidence="2 4" id="KW-0694">RNA-binding</keyword>
<feature type="compositionally biased region" description="Basic residues" evidence="5">
    <location>
        <begin position="237"/>
        <end position="248"/>
    </location>
</feature>
<dbReference type="InterPro" id="IPR035979">
    <property type="entry name" value="RBD_domain_sf"/>
</dbReference>
<evidence type="ECO:0000313" key="7">
    <source>
        <dbReference type="Proteomes" id="UP000694845"/>
    </source>
</evidence>
<dbReference type="GeneID" id="110983897"/>
<dbReference type="GO" id="GO:0005654">
    <property type="term" value="C:nucleoplasm"/>
    <property type="evidence" value="ECO:0007669"/>
    <property type="project" value="UniProtKB-SubCell"/>
</dbReference>
<proteinExistence type="predicted"/>
<evidence type="ECO:0000256" key="5">
    <source>
        <dbReference type="SAM" id="MobiDB-lite"/>
    </source>
</evidence>
<dbReference type="OrthoDB" id="407442at2759"/>
<dbReference type="CDD" id="cd12336">
    <property type="entry name" value="RRM_RBM7_like"/>
    <property type="match status" value="1"/>
</dbReference>
<name>A0A8B7Z7G0_ACAPL</name>
<gene>
    <name evidence="8" type="primary">LOC110983897</name>
</gene>
<dbReference type="SUPFAM" id="SSF54928">
    <property type="entry name" value="RNA-binding domain, RBD"/>
    <property type="match status" value="1"/>
</dbReference>
<comment type="subcellular location">
    <subcellularLocation>
        <location evidence="1">Nucleus</location>
        <location evidence="1">Nucleoplasm</location>
    </subcellularLocation>
</comment>
<evidence type="ECO:0000259" key="6">
    <source>
        <dbReference type="PROSITE" id="PS50102"/>
    </source>
</evidence>
<evidence type="ECO:0000256" key="1">
    <source>
        <dbReference type="ARBA" id="ARBA00004642"/>
    </source>
</evidence>
<organism evidence="7 8">
    <name type="scientific">Acanthaster planci</name>
    <name type="common">Crown-of-thorns starfish</name>
    <dbReference type="NCBI Taxonomy" id="133434"/>
    <lineage>
        <taxon>Eukaryota</taxon>
        <taxon>Metazoa</taxon>
        <taxon>Echinodermata</taxon>
        <taxon>Eleutherozoa</taxon>
        <taxon>Asterozoa</taxon>
        <taxon>Asteroidea</taxon>
        <taxon>Valvatacea</taxon>
        <taxon>Valvatida</taxon>
        <taxon>Acanthasteridae</taxon>
        <taxon>Acanthaster</taxon>
    </lineage>
</organism>
<evidence type="ECO:0000256" key="2">
    <source>
        <dbReference type="ARBA" id="ARBA00022884"/>
    </source>
</evidence>